<feature type="compositionally biased region" description="Basic and acidic residues" evidence="1">
    <location>
        <begin position="82"/>
        <end position="96"/>
    </location>
</feature>
<dbReference type="GeneID" id="8242129"/>
<name>C1E1N4_MICCC</name>
<feature type="compositionally biased region" description="Basic and acidic residues" evidence="1">
    <location>
        <begin position="59"/>
        <end position="72"/>
    </location>
</feature>
<dbReference type="RefSeq" id="XP_002500514.1">
    <property type="nucleotide sequence ID" value="XM_002500468.1"/>
</dbReference>
<evidence type="ECO:0000313" key="3">
    <source>
        <dbReference type="Proteomes" id="UP000002009"/>
    </source>
</evidence>
<sequence length="247" mass="26481">MVANKPGNLDGETAGSTVWTPPNELVVAAARARDAVAPSAERSALLKEKERQRSKRRRENATAEQRAKERARSARRRNALTPEEKQAQALKRAERRKERKANGTLPAPKRAHRPLALAGSPERPLALRAAGEVDPATPGELGTFVEAVTAAAGAKATGAHIGKGLTADDDAGDLRAVVPQIASATERRTPKKASTEEQRAAERNRSKMRRAAMTDEQRKKESQARAERRRRSKALAAGGGGDGATAE</sequence>
<proteinExistence type="predicted"/>
<gene>
    <name evidence="2" type="ORF">MICPUN_56934</name>
</gene>
<dbReference type="InParanoid" id="C1E1N4"/>
<dbReference type="Proteomes" id="UP000002009">
    <property type="component" value="Chromosome 3"/>
</dbReference>
<feature type="compositionally biased region" description="Basic and acidic residues" evidence="1">
    <location>
        <begin position="212"/>
        <end position="226"/>
    </location>
</feature>
<dbReference type="EMBL" id="CP001324">
    <property type="protein sequence ID" value="ACO61772.1"/>
    <property type="molecule type" value="Genomic_DNA"/>
</dbReference>
<feature type="region of interest" description="Disordered" evidence="1">
    <location>
        <begin position="180"/>
        <end position="247"/>
    </location>
</feature>
<organism evidence="2 3">
    <name type="scientific">Micromonas commoda (strain RCC299 / NOUM17 / CCMP2709)</name>
    <name type="common">Picoplanktonic green alga</name>
    <dbReference type="NCBI Taxonomy" id="296587"/>
    <lineage>
        <taxon>Eukaryota</taxon>
        <taxon>Viridiplantae</taxon>
        <taxon>Chlorophyta</taxon>
        <taxon>Mamiellophyceae</taxon>
        <taxon>Mamiellales</taxon>
        <taxon>Mamiellaceae</taxon>
        <taxon>Micromonas</taxon>
    </lineage>
</organism>
<reference evidence="2 3" key="1">
    <citation type="journal article" date="2009" name="Science">
        <title>Green evolution and dynamic adaptations revealed by genomes of the marine picoeukaryotes Micromonas.</title>
        <authorList>
            <person name="Worden A.Z."/>
            <person name="Lee J.H."/>
            <person name="Mock T."/>
            <person name="Rouze P."/>
            <person name="Simmons M.P."/>
            <person name="Aerts A.L."/>
            <person name="Allen A.E."/>
            <person name="Cuvelier M.L."/>
            <person name="Derelle E."/>
            <person name="Everett M.V."/>
            <person name="Foulon E."/>
            <person name="Grimwood J."/>
            <person name="Gundlach H."/>
            <person name="Henrissat B."/>
            <person name="Napoli C."/>
            <person name="McDonald S.M."/>
            <person name="Parker M.S."/>
            <person name="Rombauts S."/>
            <person name="Salamov A."/>
            <person name="Von Dassow P."/>
            <person name="Badger J.H."/>
            <person name="Coutinho P.M."/>
            <person name="Demir E."/>
            <person name="Dubchak I."/>
            <person name="Gentemann C."/>
            <person name="Eikrem W."/>
            <person name="Gready J.E."/>
            <person name="John U."/>
            <person name="Lanier W."/>
            <person name="Lindquist E.A."/>
            <person name="Lucas S."/>
            <person name="Mayer K.F."/>
            <person name="Moreau H."/>
            <person name="Not F."/>
            <person name="Otillar R."/>
            <person name="Panaud O."/>
            <person name="Pangilinan J."/>
            <person name="Paulsen I."/>
            <person name="Piegu B."/>
            <person name="Poliakov A."/>
            <person name="Robbens S."/>
            <person name="Schmutz J."/>
            <person name="Toulza E."/>
            <person name="Wyss T."/>
            <person name="Zelensky A."/>
            <person name="Zhou K."/>
            <person name="Armbrust E.V."/>
            <person name="Bhattacharya D."/>
            <person name="Goodenough U.W."/>
            <person name="Van de Peer Y."/>
            <person name="Grigoriev I.V."/>
        </authorList>
    </citation>
    <scope>NUCLEOTIDE SEQUENCE [LARGE SCALE GENOMIC DNA]</scope>
    <source>
        <strain evidence="3">RCC299 / NOUM17</strain>
    </source>
</reference>
<accession>C1E1N4</accession>
<dbReference type="KEGG" id="mis:MICPUN_56934"/>
<feature type="region of interest" description="Disordered" evidence="1">
    <location>
        <begin position="1"/>
        <end position="22"/>
    </location>
</feature>
<feature type="region of interest" description="Disordered" evidence="1">
    <location>
        <begin position="35"/>
        <end position="139"/>
    </location>
</feature>
<evidence type="ECO:0000256" key="1">
    <source>
        <dbReference type="SAM" id="MobiDB-lite"/>
    </source>
</evidence>
<protein>
    <submittedName>
        <fullName evidence="2">Uncharacterized protein</fullName>
    </submittedName>
</protein>
<dbReference type="AlphaFoldDB" id="C1E1N4"/>
<keyword evidence="3" id="KW-1185">Reference proteome</keyword>
<evidence type="ECO:0000313" key="2">
    <source>
        <dbReference type="EMBL" id="ACO61772.1"/>
    </source>
</evidence>
<feature type="compositionally biased region" description="Basic and acidic residues" evidence="1">
    <location>
        <begin position="185"/>
        <end position="205"/>
    </location>
</feature>
<feature type="compositionally biased region" description="Gly residues" evidence="1">
    <location>
        <begin position="237"/>
        <end position="247"/>
    </location>
</feature>